<comment type="similarity">
    <text evidence="1">Belongs to the CSN7/EIF3M family. CSN7 subfamily.</text>
</comment>
<feature type="region of interest" description="Disordered" evidence="3">
    <location>
        <begin position="210"/>
        <end position="255"/>
    </location>
</feature>
<protein>
    <recommendedName>
        <fullName evidence="4">PCI domain-containing protein</fullName>
    </recommendedName>
</protein>
<organism evidence="5 6">
    <name type="scientific">Galdieria partita</name>
    <dbReference type="NCBI Taxonomy" id="83374"/>
    <lineage>
        <taxon>Eukaryota</taxon>
        <taxon>Rhodophyta</taxon>
        <taxon>Bangiophyceae</taxon>
        <taxon>Galdieriales</taxon>
        <taxon>Galdieriaceae</taxon>
        <taxon>Galdieria</taxon>
    </lineage>
</organism>
<dbReference type="PROSITE" id="PS50250">
    <property type="entry name" value="PCI"/>
    <property type="match status" value="1"/>
</dbReference>
<feature type="domain" description="PCI" evidence="4">
    <location>
        <begin position="1"/>
        <end position="156"/>
    </location>
</feature>
<dbReference type="Pfam" id="PF01399">
    <property type="entry name" value="PCI"/>
    <property type="match status" value="1"/>
</dbReference>
<gene>
    <name evidence="5" type="ORF">GpartN1_g5169.t1</name>
</gene>
<dbReference type="AlphaFoldDB" id="A0A9C7PYR6"/>
<dbReference type="SMART" id="SM00088">
    <property type="entry name" value="PINT"/>
    <property type="match status" value="1"/>
</dbReference>
<evidence type="ECO:0000259" key="4">
    <source>
        <dbReference type="PROSITE" id="PS50250"/>
    </source>
</evidence>
<evidence type="ECO:0000256" key="3">
    <source>
        <dbReference type="SAM" id="MobiDB-lite"/>
    </source>
</evidence>
<dbReference type="OrthoDB" id="10265275at2759"/>
<name>A0A9C7PYR6_9RHOD</name>
<keyword evidence="6" id="KW-1185">Reference proteome</keyword>
<feature type="compositionally biased region" description="Basic residues" evidence="3">
    <location>
        <begin position="239"/>
        <end position="248"/>
    </location>
</feature>
<dbReference type="EMBL" id="BQMJ01000043">
    <property type="protein sequence ID" value="GJQ13378.1"/>
    <property type="molecule type" value="Genomic_DNA"/>
</dbReference>
<dbReference type="InterPro" id="IPR045237">
    <property type="entry name" value="COPS7/eIF3m"/>
</dbReference>
<dbReference type="PANTHER" id="PTHR15350:SF5">
    <property type="entry name" value="COP9 SIGNALOSOME COMPLEX SUBUNIT 7"/>
    <property type="match status" value="1"/>
</dbReference>
<keyword evidence="2" id="KW-0736">Signalosome</keyword>
<evidence type="ECO:0000313" key="6">
    <source>
        <dbReference type="Proteomes" id="UP001061958"/>
    </source>
</evidence>
<reference evidence="5" key="2">
    <citation type="submission" date="2022-01" db="EMBL/GenBank/DDBJ databases">
        <authorList>
            <person name="Hirooka S."/>
            <person name="Miyagishima S.Y."/>
        </authorList>
    </citation>
    <scope>NUCLEOTIDE SEQUENCE</scope>
    <source>
        <strain evidence="5">NBRC 102759</strain>
    </source>
</reference>
<dbReference type="Proteomes" id="UP001061958">
    <property type="component" value="Unassembled WGS sequence"/>
</dbReference>
<dbReference type="PANTHER" id="PTHR15350">
    <property type="entry name" value="COP9 SIGNALOSOME COMPLEX SUBUNIT 7/DENDRITIC CELL PROTEIN GA17"/>
    <property type="match status" value="1"/>
</dbReference>
<evidence type="ECO:0000256" key="1">
    <source>
        <dbReference type="ARBA" id="ARBA00008482"/>
    </source>
</evidence>
<evidence type="ECO:0000313" key="5">
    <source>
        <dbReference type="EMBL" id="GJQ13378.1"/>
    </source>
</evidence>
<dbReference type="InterPro" id="IPR000717">
    <property type="entry name" value="PCI_dom"/>
</dbReference>
<evidence type="ECO:0000256" key="2">
    <source>
        <dbReference type="ARBA" id="ARBA00022790"/>
    </source>
</evidence>
<feature type="compositionally biased region" description="Basic and acidic residues" evidence="3">
    <location>
        <begin position="216"/>
        <end position="238"/>
    </location>
</feature>
<proteinExistence type="inferred from homology"/>
<dbReference type="GO" id="GO:0008180">
    <property type="term" value="C:COP9 signalosome"/>
    <property type="evidence" value="ECO:0007669"/>
    <property type="project" value="UniProtKB-KW"/>
</dbReference>
<comment type="caution">
    <text evidence="5">The sequence shown here is derived from an EMBL/GenBank/DDBJ whole genome shotgun (WGS) entry which is preliminary data.</text>
</comment>
<reference evidence="5" key="1">
    <citation type="journal article" date="2022" name="Proc. Natl. Acad. Sci. U.S.A.">
        <title>Life cycle and functional genomics of the unicellular red alga Galdieria for elucidating algal and plant evolution and industrial use.</title>
        <authorList>
            <person name="Hirooka S."/>
            <person name="Itabashi T."/>
            <person name="Ichinose T.M."/>
            <person name="Onuma R."/>
            <person name="Fujiwara T."/>
            <person name="Yamashita S."/>
            <person name="Jong L.W."/>
            <person name="Tomita R."/>
            <person name="Iwane A.H."/>
            <person name="Miyagishima S.Y."/>
        </authorList>
    </citation>
    <scope>NUCLEOTIDE SEQUENCE</scope>
    <source>
        <strain evidence="5">NBRC 102759</strain>
    </source>
</reference>
<sequence length="255" mass="29834">MVTANDSLKDHLENLRAGGMEKAQQVIQQLLEDPNIHVFGEVLQEPTILQLKKSGSQKDWVQLLEIFAYGTCKDVQVDCTLWNIMGDEAKRKLKRLTVVQMASKQNQLKYSALMEILGLVSVRELEDLLVDCIEHSLIRGKLDQKQQLFQVEWAMGRDVSESQLEEMIENFYQWEKNAELLLEQLDSQMAYIQQKESEFEMERTHTMKQVESVQRQVREQQLRQEQEMELHSSNERSRRDKRAKRRSSAAHPSSE</sequence>
<accession>A0A9C7PYR6</accession>